<comment type="similarity">
    <text evidence="2">Belongs to the TIM16/PAM16 family.</text>
</comment>
<evidence type="ECO:0000256" key="4">
    <source>
        <dbReference type="ARBA" id="ARBA00022448"/>
    </source>
</evidence>
<dbReference type="GO" id="GO:0005743">
    <property type="term" value="C:mitochondrial inner membrane"/>
    <property type="evidence" value="ECO:0007669"/>
    <property type="project" value="UniProtKB-SubCell"/>
</dbReference>
<evidence type="ECO:0000256" key="10">
    <source>
        <dbReference type="ARBA" id="ARBA00059904"/>
    </source>
</evidence>
<dbReference type="Pfam" id="PF01728">
    <property type="entry name" value="FtsJ"/>
    <property type="match status" value="1"/>
</dbReference>
<dbReference type="Gene3D" id="1.10.287.110">
    <property type="entry name" value="DnaJ domain"/>
    <property type="match status" value="1"/>
</dbReference>
<dbReference type="PANTHER" id="PTHR12377:SF0">
    <property type="entry name" value="CYTOSOLIC IRON-SULFUR ASSEMBLY COMPONENT 2B"/>
    <property type="match status" value="1"/>
</dbReference>
<comment type="function">
    <text evidence="10">Regulates ATP-dependent protein translocation into the mitochondrial matrix.</text>
</comment>
<keyword evidence="4" id="KW-0813">Transport</keyword>
<dbReference type="SUPFAM" id="SSF53335">
    <property type="entry name" value="S-adenosyl-L-methionine-dependent methyltransferases"/>
    <property type="match status" value="1"/>
</dbReference>
<evidence type="ECO:0000256" key="3">
    <source>
        <dbReference type="ARBA" id="ARBA00010381"/>
    </source>
</evidence>
<evidence type="ECO:0000256" key="2">
    <source>
        <dbReference type="ARBA" id="ARBA00008817"/>
    </source>
</evidence>
<dbReference type="Pfam" id="PF03656">
    <property type="entry name" value="Pam16"/>
    <property type="match status" value="1"/>
</dbReference>
<evidence type="ECO:0000256" key="5">
    <source>
        <dbReference type="ARBA" id="ARBA00022792"/>
    </source>
</evidence>
<keyword evidence="14" id="KW-1185">Reference proteome</keyword>
<sequence length="448" mass="50503">MGIERLENANPLVYTIKPRERANTEDSMNESVEDPIDALEIFDLIRDINDPEHPYTLEQLNVVQEELIKVRRDTKHTYVDIRINFTTYLSFVLMSFLKIRVSITEGSHNTEEAINRQLADKERVAAAMENTNLILGITVLDIGCAPGSWSQVVVERCGLNNRSTSGYLLSIDLQPVSPIPGADILSLSDITSPKTQELIAKKLNGRMVDVVLSDMCPNPTGDNATDHLRLTELCRAVFHLFARKYATSASDDIITKKPPLFRLSSDGKFLCKMWDGSYRQSFILELLKYFKHPFQFDCSPEILFSYPLIYFNASKMPWRHAVKVALAVGEAVAKALARAIRQEIQQSQQAAASYATKTGQSANEERDCANANVKYGISLEESLQILNVKPPIDQTLVEKNFEHLFSINDMAKGGSFYLQSKIYRAKERIDEELRRQGVKAESSSDKDP</sequence>
<comment type="subcellular location">
    <subcellularLocation>
        <location evidence="1">Mitochondrion inner membrane</location>
        <topology evidence="1">Peripheral membrane protein</topology>
        <orientation evidence="1">Matrix side</orientation>
    </subcellularLocation>
</comment>
<dbReference type="GO" id="GO:0032259">
    <property type="term" value="P:methylation"/>
    <property type="evidence" value="ECO:0007669"/>
    <property type="project" value="UniProtKB-KW"/>
</dbReference>
<evidence type="ECO:0000256" key="6">
    <source>
        <dbReference type="ARBA" id="ARBA00022927"/>
    </source>
</evidence>
<evidence type="ECO:0000256" key="7">
    <source>
        <dbReference type="ARBA" id="ARBA00023010"/>
    </source>
</evidence>
<reference evidence="14" key="2">
    <citation type="journal article" date="2016" name="Sci. Rep.">
        <title>Dictyocaulus viviparus genome, variome and transcriptome elucidate lungworm biology and support future intervention.</title>
        <authorList>
            <person name="McNulty S.N."/>
            <person name="Strube C."/>
            <person name="Rosa B.A."/>
            <person name="Martin J.C."/>
            <person name="Tyagi R."/>
            <person name="Choi Y.J."/>
            <person name="Wang Q."/>
            <person name="Hallsworth Pepin K."/>
            <person name="Zhang X."/>
            <person name="Ozersky P."/>
            <person name="Wilson R.K."/>
            <person name="Sternberg P.W."/>
            <person name="Gasser R.B."/>
            <person name="Mitreva M."/>
        </authorList>
    </citation>
    <scope>NUCLEOTIDE SEQUENCE [LARGE SCALE GENOMIC DNA]</scope>
    <source>
        <strain evidence="14">HannoverDv2000</strain>
    </source>
</reference>
<keyword evidence="7" id="KW-0811">Translocation</keyword>
<keyword evidence="6" id="KW-0653">Protein transport</keyword>
<dbReference type="InterPro" id="IPR034904">
    <property type="entry name" value="FSCA_dom_sf"/>
</dbReference>
<dbReference type="InterPro" id="IPR036869">
    <property type="entry name" value="J_dom_sf"/>
</dbReference>
<evidence type="ECO:0000313" key="13">
    <source>
        <dbReference type="EMBL" id="KJH50492.1"/>
    </source>
</evidence>
<protein>
    <recommendedName>
        <fullName evidence="11">Mitochondrial import inner membrane translocase subunit tim-16</fullName>
    </recommendedName>
</protein>
<name>A0A0D8Y2U0_DICVI</name>
<keyword evidence="13" id="KW-0489">Methyltransferase</keyword>
<dbReference type="Gene3D" id="3.40.50.150">
    <property type="entry name" value="Vaccinia Virus protein VP39"/>
    <property type="match status" value="1"/>
</dbReference>
<keyword evidence="13" id="KW-0808">Transferase</keyword>
<dbReference type="GO" id="GO:0097361">
    <property type="term" value="C:cytosolic [4Fe-4S] assembly targeting complex"/>
    <property type="evidence" value="ECO:0007669"/>
    <property type="project" value="TreeGrafter"/>
</dbReference>
<gene>
    <name evidence="13" type="ORF">DICVIV_03342</name>
</gene>
<proteinExistence type="inferred from homology"/>
<evidence type="ECO:0000313" key="14">
    <source>
        <dbReference type="Proteomes" id="UP000053766"/>
    </source>
</evidence>
<dbReference type="GO" id="GO:0008168">
    <property type="term" value="F:methyltransferase activity"/>
    <property type="evidence" value="ECO:0007669"/>
    <property type="project" value="UniProtKB-KW"/>
</dbReference>
<dbReference type="EMBL" id="KN716204">
    <property type="protein sequence ID" value="KJH50492.1"/>
    <property type="molecule type" value="Genomic_DNA"/>
</dbReference>
<comment type="similarity">
    <text evidence="3">Belongs to the MIP18 family.</text>
</comment>
<evidence type="ECO:0000256" key="1">
    <source>
        <dbReference type="ARBA" id="ARBA00004443"/>
    </source>
</evidence>
<dbReference type="InterPro" id="IPR029063">
    <property type="entry name" value="SAM-dependent_MTases_sf"/>
</dbReference>
<dbReference type="GO" id="GO:0015031">
    <property type="term" value="P:protein transport"/>
    <property type="evidence" value="ECO:0007669"/>
    <property type="project" value="UniProtKB-KW"/>
</dbReference>
<dbReference type="OrthoDB" id="20105at2759"/>
<organism evidence="13 14">
    <name type="scientific">Dictyocaulus viviparus</name>
    <name type="common">Bovine lungworm</name>
    <dbReference type="NCBI Taxonomy" id="29172"/>
    <lineage>
        <taxon>Eukaryota</taxon>
        <taxon>Metazoa</taxon>
        <taxon>Ecdysozoa</taxon>
        <taxon>Nematoda</taxon>
        <taxon>Chromadorea</taxon>
        <taxon>Rhabditida</taxon>
        <taxon>Rhabditina</taxon>
        <taxon>Rhabditomorpha</taxon>
        <taxon>Strongyloidea</taxon>
        <taxon>Metastrongylidae</taxon>
        <taxon>Dictyocaulus</taxon>
    </lineage>
</organism>
<reference evidence="13 14" key="1">
    <citation type="submission" date="2013-11" db="EMBL/GenBank/DDBJ databases">
        <title>Draft genome of the bovine lungworm Dictyocaulus viviparus.</title>
        <authorList>
            <person name="Mitreva M."/>
        </authorList>
    </citation>
    <scope>NUCLEOTIDE SEQUENCE [LARGE SCALE GENOMIC DNA]</scope>
    <source>
        <strain evidence="13 14">HannoverDv2000</strain>
    </source>
</reference>
<evidence type="ECO:0000259" key="12">
    <source>
        <dbReference type="Pfam" id="PF01728"/>
    </source>
</evidence>
<evidence type="ECO:0000256" key="11">
    <source>
        <dbReference type="ARBA" id="ARBA00071356"/>
    </source>
</evidence>
<keyword evidence="9" id="KW-0472">Membrane</keyword>
<evidence type="ECO:0000256" key="9">
    <source>
        <dbReference type="ARBA" id="ARBA00023136"/>
    </source>
</evidence>
<dbReference type="Gene3D" id="3.30.300.130">
    <property type="entry name" value="Fe-S cluster assembly (FSCA)"/>
    <property type="match status" value="1"/>
</dbReference>
<keyword evidence="5" id="KW-0999">Mitochondrion inner membrane</keyword>
<evidence type="ECO:0000256" key="8">
    <source>
        <dbReference type="ARBA" id="ARBA00023128"/>
    </source>
</evidence>
<dbReference type="GO" id="GO:0051604">
    <property type="term" value="P:protein maturation"/>
    <property type="evidence" value="ECO:0007669"/>
    <property type="project" value="InterPro"/>
</dbReference>
<keyword evidence="8" id="KW-0496">Mitochondrion</keyword>
<dbReference type="Proteomes" id="UP000053766">
    <property type="component" value="Unassembled WGS sequence"/>
</dbReference>
<dbReference type="InterPro" id="IPR002877">
    <property type="entry name" value="RNA_MeTrfase_FtsJ_dom"/>
</dbReference>
<dbReference type="PANTHER" id="PTHR12377">
    <property type="entry name" value="CYTOSOLIC IRON-SULFUR ASSEMBLY COMPONENT 2B-RELATED"/>
    <property type="match status" value="1"/>
</dbReference>
<dbReference type="AlphaFoldDB" id="A0A0D8Y2U0"/>
<feature type="domain" description="Ribosomal RNA methyltransferase FtsJ" evidence="12">
    <location>
        <begin position="129"/>
        <end position="291"/>
    </location>
</feature>
<accession>A0A0D8Y2U0</accession>
<dbReference type="InterPro" id="IPR039796">
    <property type="entry name" value="MIP18"/>
</dbReference>
<dbReference type="FunFam" id="1.10.287.110:FF:000006">
    <property type="entry name" value="Import inner membrane translocase subunit TIM16"/>
    <property type="match status" value="1"/>
</dbReference>
<dbReference type="STRING" id="29172.A0A0D8Y2U0"/>